<sequence length="62" mass="6996">MPDYEYRYETIGSNIRPVHTADRERVANEDLARLAAVGWEPISVTRPDVLSSIGCPLRRPAN</sequence>
<comment type="caution">
    <text evidence="1">The sequence shown here is derived from an EMBL/GenBank/DDBJ whole genome shotgun (WGS) entry which is preliminary data.</text>
</comment>
<evidence type="ECO:0000313" key="2">
    <source>
        <dbReference type="Proteomes" id="UP001157034"/>
    </source>
</evidence>
<dbReference type="Proteomes" id="UP001157034">
    <property type="component" value="Unassembled WGS sequence"/>
</dbReference>
<evidence type="ECO:0008006" key="3">
    <source>
        <dbReference type="Google" id="ProtNLM"/>
    </source>
</evidence>
<reference evidence="2" key="1">
    <citation type="journal article" date="2019" name="Int. J. Syst. Evol. Microbiol.">
        <title>The Global Catalogue of Microorganisms (GCM) 10K type strain sequencing project: providing services to taxonomists for standard genome sequencing and annotation.</title>
        <authorList>
            <consortium name="The Broad Institute Genomics Platform"/>
            <consortium name="The Broad Institute Genome Sequencing Center for Infectious Disease"/>
            <person name="Wu L."/>
            <person name="Ma J."/>
        </authorList>
    </citation>
    <scope>NUCLEOTIDE SEQUENCE [LARGE SCALE GENOMIC DNA]</scope>
    <source>
        <strain evidence="2">NBRC 108894</strain>
    </source>
</reference>
<name>A0ABQ6K405_9MICO</name>
<proteinExistence type="predicted"/>
<gene>
    <name evidence="1" type="ORF">GCM10025881_06290</name>
</gene>
<protein>
    <recommendedName>
        <fullName evidence="3">DUF4177 domain-containing protein</fullName>
    </recommendedName>
</protein>
<keyword evidence="2" id="KW-1185">Reference proteome</keyword>
<accession>A0ABQ6K405</accession>
<organism evidence="1 2">
    <name type="scientific">Pseudolysinimonas kribbensis</name>
    <dbReference type="NCBI Taxonomy" id="433641"/>
    <lineage>
        <taxon>Bacteria</taxon>
        <taxon>Bacillati</taxon>
        <taxon>Actinomycetota</taxon>
        <taxon>Actinomycetes</taxon>
        <taxon>Micrococcales</taxon>
        <taxon>Microbacteriaceae</taxon>
        <taxon>Pseudolysinimonas</taxon>
    </lineage>
</organism>
<dbReference type="EMBL" id="BSVB01000001">
    <property type="protein sequence ID" value="GMA93805.1"/>
    <property type="molecule type" value="Genomic_DNA"/>
</dbReference>
<evidence type="ECO:0000313" key="1">
    <source>
        <dbReference type="EMBL" id="GMA93805.1"/>
    </source>
</evidence>